<protein>
    <submittedName>
        <fullName evidence="2">Helix-turn-helix domain-containing protein</fullName>
    </submittedName>
</protein>
<dbReference type="Proteomes" id="UP000464214">
    <property type="component" value="Chromosome"/>
</dbReference>
<proteinExistence type="predicted"/>
<gene>
    <name evidence="2" type="ORF">GU926_01960</name>
</gene>
<dbReference type="AlphaFoldDB" id="A0A6P1P4L4"/>
<dbReference type="Pfam" id="PF12728">
    <property type="entry name" value="HTH_17"/>
    <property type="match status" value="1"/>
</dbReference>
<feature type="domain" description="Helix-turn-helix" evidence="1">
    <location>
        <begin position="39"/>
        <end position="87"/>
    </location>
</feature>
<evidence type="ECO:0000259" key="1">
    <source>
        <dbReference type="Pfam" id="PF12728"/>
    </source>
</evidence>
<keyword evidence="3" id="KW-1185">Reference proteome</keyword>
<evidence type="ECO:0000313" key="3">
    <source>
        <dbReference type="Proteomes" id="UP000464214"/>
    </source>
</evidence>
<organism evidence="2 3">
    <name type="scientific">Nibribacter ruber</name>
    <dbReference type="NCBI Taxonomy" id="2698458"/>
    <lineage>
        <taxon>Bacteria</taxon>
        <taxon>Pseudomonadati</taxon>
        <taxon>Bacteroidota</taxon>
        <taxon>Cytophagia</taxon>
        <taxon>Cytophagales</taxon>
        <taxon>Hymenobacteraceae</taxon>
        <taxon>Nibribacter</taxon>
    </lineage>
</organism>
<dbReference type="EMBL" id="CP047897">
    <property type="protein sequence ID" value="QHL89305.1"/>
    <property type="molecule type" value="Genomic_DNA"/>
</dbReference>
<evidence type="ECO:0000313" key="2">
    <source>
        <dbReference type="EMBL" id="QHL89305.1"/>
    </source>
</evidence>
<name>A0A6P1P4L4_9BACT</name>
<dbReference type="KEGG" id="nib:GU926_01960"/>
<sequence>MVLTTDELSLLFQQLFRQEIASYFSETALNAGEHKSTKLLTITQAAEFLTLAPATIYSLVSRNEIPYIKKTKRLYFSEQELTEWLNRDRKSGANTVDTTTTLRKEGLTAMHKHISPPQKSLFSEQDKDTQLREFLQAVPSLAFTETDLKNIAGRFNVAIIQLKQIISELEAKEGQRK</sequence>
<reference evidence="2 3" key="1">
    <citation type="submission" date="2020-01" db="EMBL/GenBank/DDBJ databases">
        <authorList>
            <person name="Kim M."/>
        </authorList>
    </citation>
    <scope>NUCLEOTIDE SEQUENCE [LARGE SCALE GENOMIC DNA]</scope>
    <source>
        <strain evidence="2 3">BT10</strain>
    </source>
</reference>
<dbReference type="InterPro" id="IPR041657">
    <property type="entry name" value="HTH_17"/>
</dbReference>
<accession>A0A6P1P4L4</accession>